<evidence type="ECO:0000313" key="1">
    <source>
        <dbReference type="EMBL" id="DAD91022.1"/>
    </source>
</evidence>
<dbReference type="EMBL" id="BK015101">
    <property type="protein sequence ID" value="DAD91022.1"/>
    <property type="molecule type" value="Genomic_DNA"/>
</dbReference>
<protein>
    <submittedName>
        <fullName evidence="1">Uncharacterized protein</fullName>
    </submittedName>
</protein>
<accession>A0A8S5N8J5</accession>
<proteinExistence type="predicted"/>
<name>A0A8S5N8J5_9CAUD</name>
<organism evidence="1">
    <name type="scientific">Siphoviridae sp. ctepM7</name>
    <dbReference type="NCBI Taxonomy" id="2826408"/>
    <lineage>
        <taxon>Viruses</taxon>
        <taxon>Duplodnaviria</taxon>
        <taxon>Heunggongvirae</taxon>
        <taxon>Uroviricota</taxon>
        <taxon>Caudoviricetes</taxon>
    </lineage>
</organism>
<sequence>MAFDFSSLITDRGPGTFYNVSDLNRVEAACADLYQRFTDYGYLIPDYVPVVNHWTESKTPTVGQLGRDLTNITALRNTITALSTTPETPETMRFWDYLKANDIERILLAVEDTLRRLEKTFWYSGEIYSGESGGTT</sequence>
<reference evidence="1" key="1">
    <citation type="journal article" date="2021" name="Proc. Natl. Acad. Sci. U.S.A.">
        <title>A Catalog of Tens of Thousands of Viruses from Human Metagenomes Reveals Hidden Associations with Chronic Diseases.</title>
        <authorList>
            <person name="Tisza M.J."/>
            <person name="Buck C.B."/>
        </authorList>
    </citation>
    <scope>NUCLEOTIDE SEQUENCE</scope>
    <source>
        <strain evidence="1">CtepM7</strain>
    </source>
</reference>